<evidence type="ECO:0000313" key="4">
    <source>
        <dbReference type="EMBL" id="CQD06852.1"/>
    </source>
</evidence>
<evidence type="ECO:0000256" key="1">
    <source>
        <dbReference type="SAM" id="Phobius"/>
    </source>
</evidence>
<name>A0A0U1D2E8_9MYCO</name>
<dbReference type="GO" id="GO:0005576">
    <property type="term" value="C:extracellular region"/>
    <property type="evidence" value="ECO:0007669"/>
    <property type="project" value="TreeGrafter"/>
</dbReference>
<dbReference type="PANTHER" id="PTHR33371:SF17">
    <property type="entry name" value="MCE-FAMILY PROTEIN MCE1B"/>
    <property type="match status" value="1"/>
</dbReference>
<evidence type="ECO:0000313" key="5">
    <source>
        <dbReference type="Proteomes" id="UP000199601"/>
    </source>
</evidence>
<keyword evidence="1" id="KW-0472">Membrane</keyword>
<gene>
    <name evidence="4" type="ORF">BN000_01363</name>
</gene>
<keyword evidence="5" id="KW-1185">Reference proteome</keyword>
<dbReference type="InterPro" id="IPR005693">
    <property type="entry name" value="Mce"/>
</dbReference>
<evidence type="ECO:0000259" key="2">
    <source>
        <dbReference type="Pfam" id="PF02470"/>
    </source>
</evidence>
<dbReference type="PANTHER" id="PTHR33371">
    <property type="entry name" value="INTERMEMBRANE PHOSPHOLIPID TRANSPORT SYSTEM BINDING PROTEIN MLAD-RELATED"/>
    <property type="match status" value="1"/>
</dbReference>
<dbReference type="AlphaFoldDB" id="A0A0U1D2E8"/>
<reference evidence="5" key="1">
    <citation type="submission" date="2015-03" db="EMBL/GenBank/DDBJ databases">
        <authorList>
            <person name="Urmite Genomes"/>
        </authorList>
    </citation>
    <scope>NUCLEOTIDE SEQUENCE [LARGE SCALE GENOMIC DNA]</scope>
    <source>
        <strain evidence="5">CSUR P1344</strain>
    </source>
</reference>
<feature type="transmembrane region" description="Helical" evidence="1">
    <location>
        <begin position="12"/>
        <end position="30"/>
    </location>
</feature>
<accession>A0A0U1D2E8</accession>
<dbReference type="RefSeq" id="WP_090419334.1">
    <property type="nucleotide sequence ID" value="NZ_CTEC01000001.1"/>
</dbReference>
<feature type="domain" description="Mce/MlaD" evidence="2">
    <location>
        <begin position="37"/>
        <end position="111"/>
    </location>
</feature>
<keyword evidence="1" id="KW-0812">Transmembrane</keyword>
<organism evidence="4 5">
    <name type="scientific">Mycobacterium europaeum</name>
    <dbReference type="NCBI Taxonomy" id="761804"/>
    <lineage>
        <taxon>Bacteria</taxon>
        <taxon>Bacillati</taxon>
        <taxon>Actinomycetota</taxon>
        <taxon>Actinomycetes</taxon>
        <taxon>Mycobacteriales</taxon>
        <taxon>Mycobacteriaceae</taxon>
        <taxon>Mycobacterium</taxon>
        <taxon>Mycobacterium simiae complex</taxon>
    </lineage>
</organism>
<dbReference type="Proteomes" id="UP000199601">
    <property type="component" value="Unassembled WGS sequence"/>
</dbReference>
<dbReference type="InterPro" id="IPR052336">
    <property type="entry name" value="MlaD_Phospholipid_Transporter"/>
</dbReference>
<feature type="domain" description="Mammalian cell entry C-terminal" evidence="3">
    <location>
        <begin position="122"/>
        <end position="313"/>
    </location>
</feature>
<dbReference type="InterPro" id="IPR024516">
    <property type="entry name" value="Mce_C"/>
</dbReference>
<evidence type="ECO:0000259" key="3">
    <source>
        <dbReference type="Pfam" id="PF11887"/>
    </source>
</evidence>
<dbReference type="Pfam" id="PF02470">
    <property type="entry name" value="MlaD"/>
    <property type="match status" value="1"/>
</dbReference>
<protein>
    <submittedName>
        <fullName evidence="4">Virulence factor Mce family protein</fullName>
    </submittedName>
</protein>
<dbReference type="EMBL" id="CTEC01000001">
    <property type="protein sequence ID" value="CQD06852.1"/>
    <property type="molecule type" value="Genomic_DNA"/>
</dbReference>
<dbReference type="NCBIfam" id="TIGR00996">
    <property type="entry name" value="Mtu_fam_mce"/>
    <property type="match status" value="1"/>
</dbReference>
<dbReference type="Pfam" id="PF11887">
    <property type="entry name" value="Mce4_CUP1"/>
    <property type="match status" value="1"/>
</dbReference>
<proteinExistence type="predicted"/>
<sequence length="341" mass="36154">MTGSVGTTVKFGVFAVVTIVLTAALFAILGQYRTGSTYGYSAVLSDASSLKPGDSVRAAGIRVGTVKDVALQSNNTVLVGFDANREVRLTTSTRIAVRYLNLVGDRYLDLLDAPGSAGIQPPGSRIPINRTEPALDLDLLLGGLKPVIQGLNPQSVNALTNSLIQILQGSSGDVESLFAKTSSFSNALADNGQVVQRLIDNLNEVVATVAKDGSKFSTTVGRLERLITELSADRDPIGDAITALDKGTASLADLLTQARPPLAGTVDQLNRLAPLLDNDKARLDLALQKAPENYRKLVRLGAYGSFINQYLCGISIRVTDLQGRTAVFPWITQNTGRCGEP</sequence>
<dbReference type="GO" id="GO:0051701">
    <property type="term" value="P:biological process involved in interaction with host"/>
    <property type="evidence" value="ECO:0007669"/>
    <property type="project" value="TreeGrafter"/>
</dbReference>
<dbReference type="InterPro" id="IPR003399">
    <property type="entry name" value="Mce/MlaD"/>
</dbReference>
<keyword evidence="1" id="KW-1133">Transmembrane helix</keyword>